<feature type="domain" description="YMGG-like Gly-zipper" evidence="2">
    <location>
        <begin position="20"/>
        <end position="62"/>
    </location>
</feature>
<evidence type="ECO:0000256" key="1">
    <source>
        <dbReference type="SAM" id="MobiDB-lite"/>
    </source>
</evidence>
<name>A0A318QPT1_9PROT</name>
<dbReference type="Pfam" id="PF13441">
    <property type="entry name" value="Gly-zipper_YMGG"/>
    <property type="match status" value="1"/>
</dbReference>
<proteinExistence type="predicted"/>
<dbReference type="Proteomes" id="UP000247417">
    <property type="component" value="Unassembled WGS sequence"/>
</dbReference>
<feature type="region of interest" description="Disordered" evidence="1">
    <location>
        <begin position="59"/>
        <end position="148"/>
    </location>
</feature>
<feature type="compositionally biased region" description="Polar residues" evidence="1">
    <location>
        <begin position="136"/>
        <end position="148"/>
    </location>
</feature>
<dbReference type="AlphaFoldDB" id="A0A318QPT1"/>
<evidence type="ECO:0000313" key="4">
    <source>
        <dbReference type="Proteomes" id="UP000247417"/>
    </source>
</evidence>
<dbReference type="EMBL" id="NKTX01000072">
    <property type="protein sequence ID" value="PYD79381.1"/>
    <property type="molecule type" value="Genomic_DNA"/>
</dbReference>
<reference evidence="3 4" key="1">
    <citation type="submission" date="2017-07" db="EMBL/GenBank/DDBJ databases">
        <title>A draft genome sequence of Komagataeibacter oboediens LMG 18849.</title>
        <authorList>
            <person name="Skraban J."/>
            <person name="Cleenwerck I."/>
            <person name="Vandamme P."/>
            <person name="Trcek J."/>
        </authorList>
    </citation>
    <scope>NUCLEOTIDE SEQUENCE [LARGE SCALE GENOMIC DNA]</scope>
    <source>
        <strain evidence="3 4">LMG 18849</strain>
    </source>
</reference>
<sequence length="148" mass="15118">MPVIGALVCLTACNPSDPTQRTVGGGLIGAGSGAAIGDLAGGGRGAAIGALAGGAVGATTGYLTTPKRRPPADQAQDNRDQGENSQQARTQGRTIYQRRYTPQQIVQTTSATNDQGSNTAFRAPYQNGYAPAPNGYNAQYQPSANTAY</sequence>
<comment type="caution">
    <text evidence="3">The sequence shown here is derived from an EMBL/GenBank/DDBJ whole genome shotgun (WGS) entry which is preliminary data.</text>
</comment>
<accession>A0A318QPT1</accession>
<protein>
    <recommendedName>
        <fullName evidence="2">YMGG-like Gly-zipper domain-containing protein</fullName>
    </recommendedName>
</protein>
<organism evidence="3 4">
    <name type="scientific">Komagataeibacter oboediens</name>
    <dbReference type="NCBI Taxonomy" id="65958"/>
    <lineage>
        <taxon>Bacteria</taxon>
        <taxon>Pseudomonadati</taxon>
        <taxon>Pseudomonadota</taxon>
        <taxon>Alphaproteobacteria</taxon>
        <taxon>Acetobacterales</taxon>
        <taxon>Acetobacteraceae</taxon>
        <taxon>Komagataeibacter</taxon>
    </lineage>
</organism>
<feature type="compositionally biased region" description="Polar residues" evidence="1">
    <location>
        <begin position="83"/>
        <end position="120"/>
    </location>
</feature>
<evidence type="ECO:0000313" key="3">
    <source>
        <dbReference type="EMBL" id="PYD79381.1"/>
    </source>
</evidence>
<dbReference type="OrthoDB" id="10016015at2"/>
<gene>
    <name evidence="3" type="ORF">CFR80_15165</name>
</gene>
<evidence type="ECO:0000259" key="2">
    <source>
        <dbReference type="Pfam" id="PF13441"/>
    </source>
</evidence>
<dbReference type="InterPro" id="IPR027367">
    <property type="entry name" value="Gly-zipper_YMGG"/>
</dbReference>